<sequence length="116" mass="13388">MDPEKNIRKISKSCSNGGLIYLTHEDEIDVLSDFVQLGSTYKLNEVLTGIYCDFENQNDDRNSCFYDIPDVGRRAVPKDLEKAIKKKSARFSGRKLGYFTFHKNLQYGFRKLSVTH</sequence>
<dbReference type="WBParaSite" id="EVEC_0000551001-mRNA-1">
    <property type="protein sequence ID" value="EVEC_0000551001-mRNA-1"/>
    <property type="gene ID" value="EVEC_0000551001"/>
</dbReference>
<proteinExistence type="predicted"/>
<name>A0A0N4V5J7_ENTVE</name>
<dbReference type="EMBL" id="UXUI01008061">
    <property type="protein sequence ID" value="VDD90370.1"/>
    <property type="molecule type" value="Genomic_DNA"/>
</dbReference>
<evidence type="ECO:0000313" key="3">
    <source>
        <dbReference type="WBParaSite" id="EVEC_0000551001-mRNA-1"/>
    </source>
</evidence>
<protein>
    <submittedName>
        <fullName evidence="1 3">Uncharacterized protein</fullName>
    </submittedName>
</protein>
<accession>A0A0N4V5J7</accession>
<dbReference type="AlphaFoldDB" id="A0A0N4V5J7"/>
<gene>
    <name evidence="1" type="ORF">EVEC_LOCUS5121</name>
</gene>
<organism evidence="3">
    <name type="scientific">Enterobius vermicularis</name>
    <name type="common">Human pinworm</name>
    <dbReference type="NCBI Taxonomy" id="51028"/>
    <lineage>
        <taxon>Eukaryota</taxon>
        <taxon>Metazoa</taxon>
        <taxon>Ecdysozoa</taxon>
        <taxon>Nematoda</taxon>
        <taxon>Chromadorea</taxon>
        <taxon>Rhabditida</taxon>
        <taxon>Spirurina</taxon>
        <taxon>Oxyuridomorpha</taxon>
        <taxon>Oxyuroidea</taxon>
        <taxon>Oxyuridae</taxon>
        <taxon>Enterobius</taxon>
    </lineage>
</organism>
<keyword evidence="2" id="KW-1185">Reference proteome</keyword>
<evidence type="ECO:0000313" key="2">
    <source>
        <dbReference type="Proteomes" id="UP000274131"/>
    </source>
</evidence>
<evidence type="ECO:0000313" key="1">
    <source>
        <dbReference type="EMBL" id="VDD90370.1"/>
    </source>
</evidence>
<reference evidence="1 2" key="2">
    <citation type="submission" date="2018-10" db="EMBL/GenBank/DDBJ databases">
        <authorList>
            <consortium name="Pathogen Informatics"/>
        </authorList>
    </citation>
    <scope>NUCLEOTIDE SEQUENCE [LARGE SCALE GENOMIC DNA]</scope>
</reference>
<dbReference type="Proteomes" id="UP000274131">
    <property type="component" value="Unassembled WGS sequence"/>
</dbReference>
<reference evidence="3" key="1">
    <citation type="submission" date="2017-02" db="UniProtKB">
        <authorList>
            <consortium name="WormBaseParasite"/>
        </authorList>
    </citation>
    <scope>IDENTIFICATION</scope>
</reference>